<dbReference type="AlphaFoldDB" id="A0A699T4X5"/>
<reference evidence="2" key="1">
    <citation type="journal article" date="2019" name="Sci. Rep.">
        <title>Draft genome of Tanacetum cinerariifolium, the natural source of mosquito coil.</title>
        <authorList>
            <person name="Yamashiro T."/>
            <person name="Shiraishi A."/>
            <person name="Satake H."/>
            <person name="Nakayama K."/>
        </authorList>
    </citation>
    <scope>NUCLEOTIDE SEQUENCE</scope>
</reference>
<feature type="compositionally biased region" description="Low complexity" evidence="1">
    <location>
        <begin position="32"/>
        <end position="44"/>
    </location>
</feature>
<comment type="caution">
    <text evidence="2">The sequence shown here is derived from an EMBL/GenBank/DDBJ whole genome shotgun (WGS) entry which is preliminary data.</text>
</comment>
<evidence type="ECO:0000313" key="2">
    <source>
        <dbReference type="EMBL" id="GFD04513.1"/>
    </source>
</evidence>
<feature type="region of interest" description="Disordered" evidence="1">
    <location>
        <begin position="19"/>
        <end position="53"/>
    </location>
</feature>
<accession>A0A699T4X5</accession>
<feature type="non-terminal residue" evidence="2">
    <location>
        <position position="1"/>
    </location>
</feature>
<sequence>LSAAALAAFWGARAADGWRGAGRAHRGGGSHGHQSAAGDLAPAAGAGGGPAAAGRGAVYEWLRLCCTGAGSILVHRLL</sequence>
<evidence type="ECO:0000256" key="1">
    <source>
        <dbReference type="SAM" id="MobiDB-lite"/>
    </source>
</evidence>
<feature type="non-terminal residue" evidence="2">
    <location>
        <position position="78"/>
    </location>
</feature>
<dbReference type="EMBL" id="BKCJ011212325">
    <property type="protein sequence ID" value="GFD04513.1"/>
    <property type="molecule type" value="Genomic_DNA"/>
</dbReference>
<gene>
    <name evidence="2" type="ORF">Tci_876482</name>
</gene>
<proteinExistence type="predicted"/>
<organism evidence="2">
    <name type="scientific">Tanacetum cinerariifolium</name>
    <name type="common">Dalmatian daisy</name>
    <name type="synonym">Chrysanthemum cinerariifolium</name>
    <dbReference type="NCBI Taxonomy" id="118510"/>
    <lineage>
        <taxon>Eukaryota</taxon>
        <taxon>Viridiplantae</taxon>
        <taxon>Streptophyta</taxon>
        <taxon>Embryophyta</taxon>
        <taxon>Tracheophyta</taxon>
        <taxon>Spermatophyta</taxon>
        <taxon>Magnoliopsida</taxon>
        <taxon>eudicotyledons</taxon>
        <taxon>Gunneridae</taxon>
        <taxon>Pentapetalae</taxon>
        <taxon>asterids</taxon>
        <taxon>campanulids</taxon>
        <taxon>Asterales</taxon>
        <taxon>Asteraceae</taxon>
        <taxon>Asteroideae</taxon>
        <taxon>Anthemideae</taxon>
        <taxon>Anthemidinae</taxon>
        <taxon>Tanacetum</taxon>
    </lineage>
</organism>
<protein>
    <submittedName>
        <fullName evidence="2">Uncharacterized protein</fullName>
    </submittedName>
</protein>
<name>A0A699T4X5_TANCI</name>